<gene>
    <name evidence="1" type="ORF">Pfra01_000705400</name>
</gene>
<comment type="caution">
    <text evidence="1">The sequence shown here is derived from an EMBL/GenBank/DDBJ whole genome shotgun (WGS) entry which is preliminary data.</text>
</comment>
<evidence type="ECO:0000313" key="1">
    <source>
        <dbReference type="EMBL" id="GMF31128.1"/>
    </source>
</evidence>
<dbReference type="AlphaFoldDB" id="A0A9W6X529"/>
<sequence length="230" mass="25829">MNVGQPAPQPMAILPRKVCTAAIAEIDMKVAGEVGNIVYVARWDQFGYVTVKQLRAMALVIDARKALPIVQSTLEWIDKLLMPSTENMALNKYIMAGEEVEGARLLHFRGSEWLGSTCIRAGLIMLASRYVDKDVGIFMPDWYAYEDVPRQQTYAATHGAFHDNVERQIGVVNAEGVHWMTFCIDLTTDPASCVMFDPQQQTSRYNDLECALNKAIVPQLRGQRIIYTVE</sequence>
<evidence type="ECO:0000313" key="2">
    <source>
        <dbReference type="Proteomes" id="UP001165121"/>
    </source>
</evidence>
<dbReference type="Proteomes" id="UP001165121">
    <property type="component" value="Unassembled WGS sequence"/>
</dbReference>
<dbReference type="OrthoDB" id="123790at2759"/>
<organism evidence="1 2">
    <name type="scientific">Phytophthora fragariaefolia</name>
    <dbReference type="NCBI Taxonomy" id="1490495"/>
    <lineage>
        <taxon>Eukaryota</taxon>
        <taxon>Sar</taxon>
        <taxon>Stramenopiles</taxon>
        <taxon>Oomycota</taxon>
        <taxon>Peronosporomycetes</taxon>
        <taxon>Peronosporales</taxon>
        <taxon>Peronosporaceae</taxon>
        <taxon>Phytophthora</taxon>
    </lineage>
</organism>
<keyword evidence="2" id="KW-1185">Reference proteome</keyword>
<reference evidence="1" key="1">
    <citation type="submission" date="2023-04" db="EMBL/GenBank/DDBJ databases">
        <title>Phytophthora fragariaefolia NBRC 109709.</title>
        <authorList>
            <person name="Ichikawa N."/>
            <person name="Sato H."/>
            <person name="Tonouchi N."/>
        </authorList>
    </citation>
    <scope>NUCLEOTIDE SEQUENCE</scope>
    <source>
        <strain evidence="1">NBRC 109709</strain>
    </source>
</reference>
<name>A0A9W6X529_9STRA</name>
<protein>
    <submittedName>
        <fullName evidence="1">Unnamed protein product</fullName>
    </submittedName>
</protein>
<dbReference type="EMBL" id="BSXT01000618">
    <property type="protein sequence ID" value="GMF31128.1"/>
    <property type="molecule type" value="Genomic_DNA"/>
</dbReference>
<accession>A0A9W6X529</accession>
<proteinExistence type="predicted"/>